<dbReference type="GO" id="GO:0006606">
    <property type="term" value="P:protein import into nucleus"/>
    <property type="evidence" value="ECO:0007669"/>
    <property type="project" value="TreeGrafter"/>
</dbReference>
<sequence>MIFYVSRFGSLWTESAVEVGSRYISRVVAEYGLSGLATLRVMGKTRTKRARAARSDPTGRQETGDGADGEGGGDAPRGDSIANIVEQLKSAASEERLSGCVTFSQLVSRRLTLDVLRQHRLVRLVGPLLVDPCVDVRQAAAGALSESSEKAVAAVNKSGVVRIMLKCLDLAVYPSEVVVAVGQCLHALSEENEVVAEVAREQAALLRALADAEGDSSDRLLLKLLATGILLNVMGDDSDLKTGQVVSQVSRALTPDARELACKVTSNAEAEDYEIQLTDLSLLLTAQQVALEILTDLCSGDDSSDGWADQEDSEEPDEDAEEDGCDPMEDSQWRDDPDGAALSTELQEAMAGEGLLKKIVAKAACPPANVTDILASSPSGQTICRRFETLRCRVFLCLNNLVSALELSELGGPGELTQLWHQIGQLVFTDGNECSGEVLESAAAAMRAALQKLLDAGQPGPSELSAADLQPMAARLAACKDAPARAGLLRGVALLGCLRVRGQERLGEADTELVQGVGQLLLELAAADPELQVVAEALDALMDLFGEDCTDGAAAHIQLVGRLRTMQPGIKAKISLQRRRLGQHYPLVATVRTNLPRFIKYKSARCAAVSNGH</sequence>
<organism evidence="4 5">
    <name type="scientific">Amphibalanus amphitrite</name>
    <name type="common">Striped barnacle</name>
    <name type="synonym">Balanus amphitrite</name>
    <dbReference type="NCBI Taxonomy" id="1232801"/>
    <lineage>
        <taxon>Eukaryota</taxon>
        <taxon>Metazoa</taxon>
        <taxon>Ecdysozoa</taxon>
        <taxon>Arthropoda</taxon>
        <taxon>Crustacea</taxon>
        <taxon>Multicrustacea</taxon>
        <taxon>Cirripedia</taxon>
        <taxon>Thoracica</taxon>
        <taxon>Thoracicalcarea</taxon>
        <taxon>Balanomorpha</taxon>
        <taxon>Balanoidea</taxon>
        <taxon>Balanidae</taxon>
        <taxon>Amphibalaninae</taxon>
        <taxon>Amphibalanus</taxon>
    </lineage>
</organism>
<comment type="similarity">
    <text evidence="1">Belongs to the nuclear import and ribosome assembly adapter family.</text>
</comment>
<evidence type="ECO:0000313" key="5">
    <source>
        <dbReference type="Proteomes" id="UP000440578"/>
    </source>
</evidence>
<gene>
    <name evidence="4" type="primary">HEATR3</name>
    <name evidence="4" type="ORF">FJT64_004874</name>
</gene>
<feature type="compositionally biased region" description="Acidic residues" evidence="2">
    <location>
        <begin position="302"/>
        <end position="329"/>
    </location>
</feature>
<dbReference type="GO" id="GO:0051082">
    <property type="term" value="F:unfolded protein binding"/>
    <property type="evidence" value="ECO:0007669"/>
    <property type="project" value="TreeGrafter"/>
</dbReference>
<dbReference type="PANTHER" id="PTHR13347">
    <property type="entry name" value="HEAT REPEAT-CONTAINING PROTEIN 3"/>
    <property type="match status" value="1"/>
</dbReference>
<dbReference type="GO" id="GO:0042273">
    <property type="term" value="P:ribosomal large subunit biogenesis"/>
    <property type="evidence" value="ECO:0007669"/>
    <property type="project" value="TreeGrafter"/>
</dbReference>
<feature type="region of interest" description="Disordered" evidence="2">
    <location>
        <begin position="301"/>
        <end position="339"/>
    </location>
</feature>
<feature type="domain" description="SYO1-like TPR repeats" evidence="3">
    <location>
        <begin position="345"/>
        <end position="605"/>
    </location>
</feature>
<dbReference type="SUPFAM" id="SSF48371">
    <property type="entry name" value="ARM repeat"/>
    <property type="match status" value="1"/>
</dbReference>
<dbReference type="OrthoDB" id="288703at2759"/>
<keyword evidence="5" id="KW-1185">Reference proteome</keyword>
<dbReference type="InterPro" id="IPR011989">
    <property type="entry name" value="ARM-like"/>
</dbReference>
<proteinExistence type="inferred from homology"/>
<dbReference type="InterPro" id="IPR052616">
    <property type="entry name" value="SYO1-like"/>
</dbReference>
<evidence type="ECO:0000256" key="1">
    <source>
        <dbReference type="ARBA" id="ARBA00049983"/>
    </source>
</evidence>
<dbReference type="AlphaFoldDB" id="A0A6A4W1P5"/>
<dbReference type="InterPro" id="IPR057990">
    <property type="entry name" value="TPR_SYO1"/>
</dbReference>
<accession>A0A6A4W1P5</accession>
<evidence type="ECO:0000256" key="2">
    <source>
        <dbReference type="SAM" id="MobiDB-lite"/>
    </source>
</evidence>
<dbReference type="PANTHER" id="PTHR13347:SF1">
    <property type="entry name" value="HEAT REPEAT-CONTAINING PROTEIN 3"/>
    <property type="match status" value="1"/>
</dbReference>
<dbReference type="Proteomes" id="UP000440578">
    <property type="component" value="Unassembled WGS sequence"/>
</dbReference>
<evidence type="ECO:0000259" key="3">
    <source>
        <dbReference type="Pfam" id="PF25567"/>
    </source>
</evidence>
<dbReference type="EMBL" id="VIIS01001477">
    <property type="protein sequence ID" value="KAF0297664.1"/>
    <property type="molecule type" value="Genomic_DNA"/>
</dbReference>
<dbReference type="Gene3D" id="1.25.10.10">
    <property type="entry name" value="Leucine-rich Repeat Variant"/>
    <property type="match status" value="2"/>
</dbReference>
<feature type="compositionally biased region" description="Basic and acidic residues" evidence="2">
    <location>
        <begin position="53"/>
        <end position="63"/>
    </location>
</feature>
<reference evidence="4 5" key="1">
    <citation type="submission" date="2019-07" db="EMBL/GenBank/DDBJ databases">
        <title>Draft genome assembly of a fouling barnacle, Amphibalanus amphitrite (Darwin, 1854): The first reference genome for Thecostraca.</title>
        <authorList>
            <person name="Kim W."/>
        </authorList>
    </citation>
    <scope>NUCLEOTIDE SEQUENCE [LARGE SCALE GENOMIC DNA]</scope>
    <source>
        <strain evidence="4">SNU_AA5</strain>
        <tissue evidence="4">Soma without cirri and trophi</tissue>
    </source>
</reference>
<comment type="caution">
    <text evidence="4">The sequence shown here is derived from an EMBL/GenBank/DDBJ whole genome shotgun (WGS) entry which is preliminary data.</text>
</comment>
<protein>
    <submittedName>
        <fullName evidence="4">HEAT repeat-containing protein 3</fullName>
    </submittedName>
</protein>
<dbReference type="Pfam" id="PF25567">
    <property type="entry name" value="TPR_SYO1"/>
    <property type="match status" value="1"/>
</dbReference>
<name>A0A6A4W1P5_AMPAM</name>
<feature type="region of interest" description="Disordered" evidence="2">
    <location>
        <begin position="47"/>
        <end position="76"/>
    </location>
</feature>
<dbReference type="InterPro" id="IPR016024">
    <property type="entry name" value="ARM-type_fold"/>
</dbReference>
<evidence type="ECO:0000313" key="4">
    <source>
        <dbReference type="EMBL" id="KAF0297664.1"/>
    </source>
</evidence>